<keyword evidence="3" id="KW-0862">Zinc</keyword>
<dbReference type="PROSITE" id="PS50089">
    <property type="entry name" value="ZF_RING_2"/>
    <property type="match status" value="1"/>
</dbReference>
<dbReference type="InterPro" id="IPR047153">
    <property type="entry name" value="TRIM45/56/19-like"/>
</dbReference>
<dbReference type="CDD" id="cd19756">
    <property type="entry name" value="Bbox2"/>
    <property type="match status" value="1"/>
</dbReference>
<proteinExistence type="predicted"/>
<dbReference type="PROSITE" id="PS50119">
    <property type="entry name" value="ZF_BBOX"/>
    <property type="match status" value="2"/>
</dbReference>
<dbReference type="Pfam" id="PF00643">
    <property type="entry name" value="zf-B_box"/>
    <property type="match status" value="2"/>
</dbReference>
<dbReference type="EMBL" id="JAPDFW010000057">
    <property type="protein sequence ID" value="KAJ5077600.1"/>
    <property type="molecule type" value="Genomic_DNA"/>
</dbReference>
<dbReference type="InterPro" id="IPR017907">
    <property type="entry name" value="Znf_RING_CS"/>
</dbReference>
<evidence type="ECO:0000313" key="8">
    <source>
        <dbReference type="Proteomes" id="UP001149090"/>
    </source>
</evidence>
<evidence type="ECO:0000313" key="7">
    <source>
        <dbReference type="EMBL" id="KAJ5077600.1"/>
    </source>
</evidence>
<evidence type="ECO:0000256" key="4">
    <source>
        <dbReference type="PROSITE-ProRule" id="PRU00024"/>
    </source>
</evidence>
<dbReference type="SUPFAM" id="SSF57850">
    <property type="entry name" value="RING/U-box"/>
    <property type="match status" value="1"/>
</dbReference>
<protein>
    <submittedName>
        <fullName evidence="7">Bonus isoform c-related</fullName>
    </submittedName>
</protein>
<dbReference type="InterPro" id="IPR013083">
    <property type="entry name" value="Znf_RING/FYVE/PHD"/>
</dbReference>
<dbReference type="PANTHER" id="PTHR25462">
    <property type="entry name" value="BONUS, ISOFORM C-RELATED"/>
    <property type="match status" value="1"/>
</dbReference>
<evidence type="ECO:0000256" key="3">
    <source>
        <dbReference type="ARBA" id="ARBA00022833"/>
    </source>
</evidence>
<dbReference type="PROSITE" id="PS00518">
    <property type="entry name" value="ZF_RING_1"/>
    <property type="match status" value="1"/>
</dbReference>
<reference evidence="7" key="1">
    <citation type="submission" date="2022-10" db="EMBL/GenBank/DDBJ databases">
        <title>Novel sulphate-reducing endosymbionts in the free-living metamonad Anaeramoeba.</title>
        <authorList>
            <person name="Jerlstrom-Hultqvist J."/>
            <person name="Cepicka I."/>
            <person name="Gallot-Lavallee L."/>
            <person name="Salas-Leiva D."/>
            <person name="Curtis B.A."/>
            <person name="Zahonova K."/>
            <person name="Pipaliya S."/>
            <person name="Dacks J."/>
            <person name="Roger A.J."/>
        </authorList>
    </citation>
    <scope>NUCLEOTIDE SEQUENCE</scope>
    <source>
        <strain evidence="7">BMAN</strain>
    </source>
</reference>
<name>A0A9Q0LUM8_ANAIG</name>
<dbReference type="SMART" id="SM00336">
    <property type="entry name" value="BBOX"/>
    <property type="match status" value="2"/>
</dbReference>
<dbReference type="Gene3D" id="3.30.160.60">
    <property type="entry name" value="Classic Zinc Finger"/>
    <property type="match status" value="1"/>
</dbReference>
<evidence type="ECO:0000256" key="1">
    <source>
        <dbReference type="ARBA" id="ARBA00022723"/>
    </source>
</evidence>
<dbReference type="GO" id="GO:0061630">
    <property type="term" value="F:ubiquitin protein ligase activity"/>
    <property type="evidence" value="ECO:0007669"/>
    <property type="project" value="TreeGrafter"/>
</dbReference>
<organism evidence="7 8">
    <name type="scientific">Anaeramoeba ignava</name>
    <name type="common">Anaerobic marine amoeba</name>
    <dbReference type="NCBI Taxonomy" id="1746090"/>
    <lineage>
        <taxon>Eukaryota</taxon>
        <taxon>Metamonada</taxon>
        <taxon>Anaeramoebidae</taxon>
        <taxon>Anaeramoeba</taxon>
    </lineage>
</organism>
<evidence type="ECO:0000259" key="5">
    <source>
        <dbReference type="PROSITE" id="PS50089"/>
    </source>
</evidence>
<dbReference type="InterPro" id="IPR000315">
    <property type="entry name" value="Znf_B-box"/>
</dbReference>
<dbReference type="Gene3D" id="3.30.40.10">
    <property type="entry name" value="Zinc/RING finger domain, C3HC4 (zinc finger)"/>
    <property type="match status" value="1"/>
</dbReference>
<dbReference type="PANTHER" id="PTHR25462:SF305">
    <property type="entry name" value="RING-TYPE DOMAIN-CONTAINING PROTEIN"/>
    <property type="match status" value="1"/>
</dbReference>
<evidence type="ECO:0000259" key="6">
    <source>
        <dbReference type="PROSITE" id="PS50119"/>
    </source>
</evidence>
<feature type="domain" description="B box-type" evidence="6">
    <location>
        <begin position="153"/>
        <end position="195"/>
    </location>
</feature>
<dbReference type="GO" id="GO:0005654">
    <property type="term" value="C:nucleoplasm"/>
    <property type="evidence" value="ECO:0007669"/>
    <property type="project" value="TreeGrafter"/>
</dbReference>
<keyword evidence="2 4" id="KW-0863">Zinc-finger</keyword>
<keyword evidence="1" id="KW-0479">Metal-binding</keyword>
<dbReference type="AlphaFoldDB" id="A0A9Q0LUM8"/>
<keyword evidence="8" id="KW-1185">Reference proteome</keyword>
<gene>
    <name evidence="7" type="ORF">M0811_05699</name>
</gene>
<sequence>MDSSLFELIKCSNCKEIFQDNCRDLPVCTHSLCTKCLNKATEVEKIGDNLQSLEFAIRVVCPVCGASFKMGQDVEDELPLNETINFIGGLYRLVNENFSKKKQCGECEKREAEFYCKTCKAHLCKECSDLIHTSKMFKKHELIASKLALSAESALFKCPKHPSKTKEYYCKDCDASLCIDCLFLENHKDHVIVELGKIFQGSTGRIKQQLNKTSQTIERIIQFDKHLENLLSEIEINKDQILGDVELNSQEARRYIDSAKQRVMIQTDFLFNEMKSKSELIQTAIQRRINEMTLCQNTAKEVMQFKNNALILNEIEAVITFLQQISDVPEFEDVEPEDFEIESAFADPNEIFRGFGKILGKTGPQHFGGGVIEITGQEEFPEKIVCEQLIIKNGGVLTVKPWDGTSGGTLKIYAKQRVVIEKGGRIDLSGKGYRGGDAVAQSFNGKANQGESYLGYGGDDQVANSGGGGAGLGSSAFGGFGGGGGGYGDQGKDAEANRYSGQLHPGAKGGEIYGDEKISTLYLGSGGGSGHPYSNGQTKGKGGNGGGAIFIQSRSLSNDGEILCNGENGEDAVNSTYGSGGGGGSGGSILIIANLTNNGTISAKGGLGGKAFPSASPGINSSGGAGGDGRIAVFGPAKGISSTPAWKKF</sequence>
<dbReference type="CDD" id="cd19814">
    <property type="entry name" value="Bbox1_RNF207-like"/>
    <property type="match status" value="1"/>
</dbReference>
<comment type="caution">
    <text evidence="7">The sequence shown here is derived from an EMBL/GenBank/DDBJ whole genome shotgun (WGS) entry which is preliminary data.</text>
</comment>
<feature type="domain" description="RING-type" evidence="5">
    <location>
        <begin position="11"/>
        <end position="64"/>
    </location>
</feature>
<dbReference type="Proteomes" id="UP001149090">
    <property type="component" value="Unassembled WGS sequence"/>
</dbReference>
<dbReference type="OrthoDB" id="295536at2759"/>
<dbReference type="SUPFAM" id="SSF57845">
    <property type="entry name" value="B-box zinc-binding domain"/>
    <property type="match status" value="1"/>
</dbReference>
<feature type="domain" description="B box-type" evidence="6">
    <location>
        <begin position="99"/>
        <end position="145"/>
    </location>
</feature>
<evidence type="ECO:0000256" key="2">
    <source>
        <dbReference type="ARBA" id="ARBA00022771"/>
    </source>
</evidence>
<accession>A0A9Q0LUM8</accession>
<dbReference type="GO" id="GO:0008270">
    <property type="term" value="F:zinc ion binding"/>
    <property type="evidence" value="ECO:0007669"/>
    <property type="project" value="UniProtKB-KW"/>
</dbReference>
<dbReference type="InterPro" id="IPR001841">
    <property type="entry name" value="Znf_RING"/>
</dbReference>